<organism evidence="1">
    <name type="scientific">marine sediment metagenome</name>
    <dbReference type="NCBI Taxonomy" id="412755"/>
    <lineage>
        <taxon>unclassified sequences</taxon>
        <taxon>metagenomes</taxon>
        <taxon>ecological metagenomes</taxon>
    </lineage>
</organism>
<name>X0YXW2_9ZZZZ</name>
<comment type="caution">
    <text evidence="1">The sequence shown here is derived from an EMBL/GenBank/DDBJ whole genome shotgun (WGS) entry which is preliminary data.</text>
</comment>
<feature type="non-terminal residue" evidence="1">
    <location>
        <position position="1"/>
    </location>
</feature>
<dbReference type="AlphaFoldDB" id="X0YXW2"/>
<dbReference type="EMBL" id="BARS01042378">
    <property type="protein sequence ID" value="GAG41391.1"/>
    <property type="molecule type" value="Genomic_DNA"/>
</dbReference>
<evidence type="ECO:0000313" key="1">
    <source>
        <dbReference type="EMBL" id="GAG41391.1"/>
    </source>
</evidence>
<reference evidence="1" key="1">
    <citation type="journal article" date="2014" name="Front. Microbiol.">
        <title>High frequency of phylogenetically diverse reductive dehalogenase-homologous genes in deep subseafloor sedimentary metagenomes.</title>
        <authorList>
            <person name="Kawai M."/>
            <person name="Futagami T."/>
            <person name="Toyoda A."/>
            <person name="Takaki Y."/>
            <person name="Nishi S."/>
            <person name="Hori S."/>
            <person name="Arai W."/>
            <person name="Tsubouchi T."/>
            <person name="Morono Y."/>
            <person name="Uchiyama I."/>
            <person name="Ito T."/>
            <person name="Fujiyama A."/>
            <person name="Inagaki F."/>
            <person name="Takami H."/>
        </authorList>
    </citation>
    <scope>NUCLEOTIDE SEQUENCE</scope>
    <source>
        <strain evidence="1">Expedition CK06-06</strain>
    </source>
</reference>
<gene>
    <name evidence="1" type="ORF">S01H1_64306</name>
</gene>
<protein>
    <submittedName>
        <fullName evidence="1">Uncharacterized protein</fullName>
    </submittedName>
</protein>
<accession>X0YXW2</accession>
<sequence>GYLKSGRYIDYIDHARPVRFRQHDGPVIEGVQFNRMIHTMAQGMGLSPEEYEITRNGGFGETHHVEKDDLWAIDYDKSNVHQVLPGIRS</sequence>
<proteinExistence type="predicted"/>